<evidence type="ECO:0000256" key="4">
    <source>
        <dbReference type="ARBA" id="ARBA00022679"/>
    </source>
</evidence>
<gene>
    <name evidence="8" type="ORF">HMPREF9080_02121</name>
</gene>
<dbReference type="InterPro" id="IPR014548">
    <property type="entry name" value="Ac_Trasf"/>
</dbReference>
<evidence type="ECO:0000313" key="8">
    <source>
        <dbReference type="EMBL" id="EHM52816.1"/>
    </source>
</evidence>
<dbReference type="Pfam" id="PF03279">
    <property type="entry name" value="Lip_A_acyltrans"/>
    <property type="match status" value="1"/>
</dbReference>
<proteinExistence type="predicted"/>
<dbReference type="CDD" id="cd07984">
    <property type="entry name" value="LPLAT_LABLAT-like"/>
    <property type="match status" value="1"/>
</dbReference>
<reference evidence="8 9" key="1">
    <citation type="submission" date="2011-08" db="EMBL/GenBank/DDBJ databases">
        <authorList>
            <person name="Weinstock G."/>
            <person name="Sodergren E."/>
            <person name="Clifton S."/>
            <person name="Fulton L."/>
            <person name="Fulton B."/>
            <person name="Courtney L."/>
            <person name="Fronick C."/>
            <person name="Harrison M."/>
            <person name="Strong C."/>
            <person name="Farmer C."/>
            <person name="Delahaunty K."/>
            <person name="Markovic C."/>
            <person name="Hall O."/>
            <person name="Minx P."/>
            <person name="Tomlinson C."/>
            <person name="Mitreva M."/>
            <person name="Hou S."/>
            <person name="Chen J."/>
            <person name="Wollam A."/>
            <person name="Pepin K.H."/>
            <person name="Johnson M."/>
            <person name="Bhonagiri V."/>
            <person name="Zhang X."/>
            <person name="Suruliraj S."/>
            <person name="Warren W."/>
            <person name="Chinwalla A."/>
            <person name="Mardis E.R."/>
            <person name="Wilson R.K."/>
        </authorList>
    </citation>
    <scope>NUCLEOTIDE SEQUENCE [LARGE SCALE GENOMIC DNA]</scope>
    <source>
        <strain evidence="8 9">F0432</strain>
    </source>
</reference>
<evidence type="ECO:0000256" key="3">
    <source>
        <dbReference type="ARBA" id="ARBA00022519"/>
    </source>
</evidence>
<dbReference type="InterPro" id="IPR004960">
    <property type="entry name" value="LipA_acyltrans"/>
</dbReference>
<dbReference type="GO" id="GO:0005886">
    <property type="term" value="C:plasma membrane"/>
    <property type="evidence" value="ECO:0007669"/>
    <property type="project" value="UniProtKB-SubCell"/>
</dbReference>
<dbReference type="PANTHER" id="PTHR30606">
    <property type="entry name" value="LIPID A BIOSYNTHESIS LAUROYL ACYLTRANSFERASE"/>
    <property type="match status" value="1"/>
</dbReference>
<evidence type="ECO:0000256" key="1">
    <source>
        <dbReference type="ARBA" id="ARBA00004533"/>
    </source>
</evidence>
<dbReference type="EMBL" id="AGCM01000121">
    <property type="protein sequence ID" value="EHM52816.1"/>
    <property type="molecule type" value="Genomic_DNA"/>
</dbReference>
<dbReference type="GO" id="GO:0016746">
    <property type="term" value="F:acyltransferase activity"/>
    <property type="evidence" value="ECO:0007669"/>
    <property type="project" value="UniProtKB-KW"/>
</dbReference>
<evidence type="ECO:0000256" key="2">
    <source>
        <dbReference type="ARBA" id="ARBA00022475"/>
    </source>
</evidence>
<comment type="subcellular location">
    <subcellularLocation>
        <location evidence="1">Cell inner membrane</location>
    </subcellularLocation>
</comment>
<keyword evidence="4 8" id="KW-0808">Transferase</keyword>
<keyword evidence="3" id="KW-0997">Cell inner membrane</keyword>
<organism evidence="8 9">
    <name type="scientific">Cardiobacterium valvarum F0432</name>
    <dbReference type="NCBI Taxonomy" id="797473"/>
    <lineage>
        <taxon>Bacteria</taxon>
        <taxon>Pseudomonadati</taxon>
        <taxon>Pseudomonadota</taxon>
        <taxon>Gammaproteobacteria</taxon>
        <taxon>Cardiobacteriales</taxon>
        <taxon>Cardiobacteriaceae</taxon>
        <taxon>Cardiobacterium</taxon>
    </lineage>
</organism>
<dbReference type="HOGENOM" id="CLU_049421_2_1_6"/>
<sequence>MAQSMNDNHWAAQHERGNPLALWLTTQIVRHFPAWLLPLAVAVISGYYYGTSPRARRNIARYQRRLVASTPGLHLPRFAAYRQIRSFAEAIADRFAVWQRRLTYRDLTVSDPDNIYHRMDHPAAGARGEILLCSHHGNMETCRALVAHHRHFALNILVHNKHAPAYNRALQKAGADDIRMIQVSELDAAIMLELQQRVERGEWLAIAADRVPLRGEKTVRVPFLGDDAVFAQGPWLLAGLLNTRLNTLFCRKVRGRYHLHLANFATSITWQKSTRHTVIHDAAARYARLLEDECRRAPLQWFNFYDFWNDDEKRPPHP</sequence>
<keyword evidence="7" id="KW-1133">Transmembrane helix</keyword>
<dbReference type="GO" id="GO:0009247">
    <property type="term" value="P:glycolipid biosynthetic process"/>
    <property type="evidence" value="ECO:0007669"/>
    <property type="project" value="UniProtKB-ARBA"/>
</dbReference>
<dbReference type="Proteomes" id="UP000004750">
    <property type="component" value="Unassembled WGS sequence"/>
</dbReference>
<evidence type="ECO:0000256" key="7">
    <source>
        <dbReference type="SAM" id="Phobius"/>
    </source>
</evidence>
<comment type="caution">
    <text evidence="8">The sequence shown here is derived from an EMBL/GenBank/DDBJ whole genome shotgun (WGS) entry which is preliminary data.</text>
</comment>
<protein>
    <submittedName>
        <fullName evidence="8">Lipid A biosynthesis (KDO)2-(Lauroyl)-lipid IVA acyltransferase</fullName>
    </submittedName>
</protein>
<dbReference type="STRING" id="797473.HMPREF9080_02121"/>
<keyword evidence="2" id="KW-1003">Cell membrane</keyword>
<feature type="transmembrane region" description="Helical" evidence="7">
    <location>
        <begin position="32"/>
        <end position="50"/>
    </location>
</feature>
<keyword evidence="7" id="KW-0812">Transmembrane</keyword>
<evidence type="ECO:0000313" key="9">
    <source>
        <dbReference type="Proteomes" id="UP000004750"/>
    </source>
</evidence>
<name>G9ZH64_9GAMM</name>
<accession>G9ZH64</accession>
<evidence type="ECO:0000256" key="5">
    <source>
        <dbReference type="ARBA" id="ARBA00023136"/>
    </source>
</evidence>
<keyword evidence="6 8" id="KW-0012">Acyltransferase</keyword>
<dbReference type="PATRIC" id="fig|797473.3.peg.1733"/>
<keyword evidence="5 7" id="KW-0472">Membrane</keyword>
<evidence type="ECO:0000256" key="6">
    <source>
        <dbReference type="ARBA" id="ARBA00023315"/>
    </source>
</evidence>
<dbReference type="PANTHER" id="PTHR30606:SF9">
    <property type="entry name" value="LIPID A BIOSYNTHESIS LAUROYLTRANSFERASE"/>
    <property type="match status" value="1"/>
</dbReference>
<dbReference type="PIRSF" id="PIRSF028561">
    <property type="entry name" value="Ac_Trasf"/>
    <property type="match status" value="1"/>
</dbReference>
<dbReference type="AlphaFoldDB" id="G9ZH64"/>